<sequence length="33" mass="4192">MRSYSRDTKYIYEKIKKIELERLILFFVLILLR</sequence>
<reference evidence="1 2" key="1">
    <citation type="submission" date="2022-04" db="EMBL/GenBank/DDBJ databases">
        <title>Complete genome of Methanothermobacter tenebrarum strain RMAS.</title>
        <authorList>
            <person name="Nakamura K."/>
            <person name="Oshima K."/>
            <person name="Hattori M."/>
            <person name="Kamagata Y."/>
            <person name="Takamizawa K."/>
        </authorList>
    </citation>
    <scope>NUCLEOTIDE SEQUENCE [LARGE SCALE GENOMIC DNA]</scope>
    <source>
        <strain evidence="1 2">RMAS</strain>
    </source>
</reference>
<keyword evidence="2" id="KW-1185">Reference proteome</keyword>
<evidence type="ECO:0000313" key="2">
    <source>
        <dbReference type="Proteomes" id="UP000831817"/>
    </source>
</evidence>
<proteinExistence type="predicted"/>
<organism evidence="1 2">
    <name type="scientific">Methanothermobacter tenebrarum</name>
    <dbReference type="NCBI Taxonomy" id="680118"/>
    <lineage>
        <taxon>Archaea</taxon>
        <taxon>Methanobacteriati</taxon>
        <taxon>Methanobacteriota</taxon>
        <taxon>Methanomada group</taxon>
        <taxon>Methanobacteria</taxon>
        <taxon>Methanobacteriales</taxon>
        <taxon>Methanobacteriaceae</taxon>
        <taxon>Methanothermobacter</taxon>
    </lineage>
</organism>
<dbReference type="EMBL" id="AP025698">
    <property type="protein sequence ID" value="BDH78746.1"/>
    <property type="molecule type" value="Genomic_DNA"/>
</dbReference>
<gene>
    <name evidence="1" type="ORF">MTTB_01250</name>
</gene>
<accession>A0ABM7YBM8</accession>
<protein>
    <submittedName>
        <fullName evidence="1">Uncharacterized protein</fullName>
    </submittedName>
</protein>
<name>A0ABM7YBM8_9EURY</name>
<dbReference type="Proteomes" id="UP000831817">
    <property type="component" value="Chromosome"/>
</dbReference>
<evidence type="ECO:0000313" key="1">
    <source>
        <dbReference type="EMBL" id="BDH78746.1"/>
    </source>
</evidence>